<dbReference type="Gene3D" id="2.40.10.500">
    <property type="match status" value="1"/>
</dbReference>
<comment type="caution">
    <text evidence="2">The sequence shown here is derived from an EMBL/GenBank/DDBJ whole genome shotgun (WGS) entry which is preliminary data.</text>
</comment>
<dbReference type="InterPro" id="IPR001258">
    <property type="entry name" value="NHL_repeat"/>
</dbReference>
<evidence type="ECO:0000256" key="1">
    <source>
        <dbReference type="ARBA" id="ARBA00022737"/>
    </source>
</evidence>
<evidence type="ECO:0008006" key="4">
    <source>
        <dbReference type="Google" id="ProtNLM"/>
    </source>
</evidence>
<name>A0A937X476_9BACT</name>
<dbReference type="AlphaFoldDB" id="A0A937X476"/>
<dbReference type="EMBL" id="VGJX01000075">
    <property type="protein sequence ID" value="MBM3273914.1"/>
    <property type="molecule type" value="Genomic_DNA"/>
</dbReference>
<keyword evidence="1" id="KW-0677">Repeat</keyword>
<gene>
    <name evidence="2" type="ORF">FJZ00_02085</name>
</gene>
<evidence type="ECO:0000313" key="2">
    <source>
        <dbReference type="EMBL" id="MBM3273914.1"/>
    </source>
</evidence>
<evidence type="ECO:0000313" key="3">
    <source>
        <dbReference type="Proteomes" id="UP000703893"/>
    </source>
</evidence>
<feature type="non-terminal residue" evidence="2">
    <location>
        <position position="49"/>
    </location>
</feature>
<dbReference type="Pfam" id="PF01436">
    <property type="entry name" value="NHL"/>
    <property type="match status" value="1"/>
</dbReference>
<sequence>MFNSVKLREPQAVAHDAAGTLYIADTDNHRIVKMPLSGQVSSFVGSGAC</sequence>
<organism evidence="2 3">
    <name type="scientific">Candidatus Tanganyikabacteria bacterium</name>
    <dbReference type="NCBI Taxonomy" id="2961651"/>
    <lineage>
        <taxon>Bacteria</taxon>
        <taxon>Bacillati</taxon>
        <taxon>Candidatus Sericytochromatia</taxon>
        <taxon>Candidatus Tanganyikabacteria</taxon>
    </lineage>
</organism>
<dbReference type="Proteomes" id="UP000703893">
    <property type="component" value="Unassembled WGS sequence"/>
</dbReference>
<dbReference type="SUPFAM" id="SSF101898">
    <property type="entry name" value="NHL repeat"/>
    <property type="match status" value="1"/>
</dbReference>
<proteinExistence type="predicted"/>
<accession>A0A937X476</accession>
<protein>
    <recommendedName>
        <fullName evidence="4">SMP-30/Gluconolactonase/LRE-like region domain-containing protein</fullName>
    </recommendedName>
</protein>
<reference evidence="2 3" key="1">
    <citation type="submission" date="2019-03" db="EMBL/GenBank/DDBJ databases">
        <title>Lake Tanganyika Metagenome-Assembled Genomes (MAGs).</title>
        <authorList>
            <person name="Tran P."/>
        </authorList>
    </citation>
    <scope>NUCLEOTIDE SEQUENCE [LARGE SCALE GENOMIC DNA]</scope>
    <source>
        <strain evidence="2">K_DeepCast_65m_m2_236</strain>
    </source>
</reference>